<reference evidence="11 12" key="1">
    <citation type="submission" date="2020-11" db="EMBL/GenBank/DDBJ databases">
        <title>A novel isolate from a Black sea contaminated sediment with potential to produce alkanes: Plantactinospora alkalitolerans sp. nov.</title>
        <authorList>
            <person name="Carro L."/>
            <person name="Veyisoglu A."/>
            <person name="Guven K."/>
            <person name="Schumann P."/>
            <person name="Klenk H.-P."/>
            <person name="Sahin N."/>
        </authorList>
    </citation>
    <scope>NUCLEOTIDE SEQUENCE [LARGE SCALE GENOMIC DNA]</scope>
    <source>
        <strain evidence="11 12">S1510</strain>
    </source>
</reference>
<feature type="domain" description="ABC transporter" evidence="10">
    <location>
        <begin position="8"/>
        <end position="246"/>
    </location>
</feature>
<dbReference type="PANTHER" id="PTHR43790:SF3">
    <property type="entry name" value="D-ALLOSE IMPORT ATP-BINDING PROTEIN ALSA-RELATED"/>
    <property type="match status" value="1"/>
</dbReference>
<dbReference type="RefSeq" id="WP_196199274.1">
    <property type="nucleotide sequence ID" value="NZ_JADPUN010000032.1"/>
</dbReference>
<evidence type="ECO:0000256" key="2">
    <source>
        <dbReference type="ARBA" id="ARBA00022475"/>
    </source>
</evidence>
<gene>
    <name evidence="11" type="ORF">I0C86_01160</name>
</gene>
<keyword evidence="8" id="KW-0472">Membrane</keyword>
<keyword evidence="3" id="KW-0762">Sugar transport</keyword>
<evidence type="ECO:0000256" key="7">
    <source>
        <dbReference type="ARBA" id="ARBA00022967"/>
    </source>
</evidence>
<dbReference type="InterPro" id="IPR027417">
    <property type="entry name" value="P-loop_NTPase"/>
</dbReference>
<dbReference type="Proteomes" id="UP000638560">
    <property type="component" value="Unassembled WGS sequence"/>
</dbReference>
<feature type="region of interest" description="Disordered" evidence="9">
    <location>
        <begin position="496"/>
        <end position="518"/>
    </location>
</feature>
<dbReference type="InterPro" id="IPR003439">
    <property type="entry name" value="ABC_transporter-like_ATP-bd"/>
</dbReference>
<name>A0ABS0GN49_9ACTN</name>
<dbReference type="EMBL" id="JADPUN010000032">
    <property type="protein sequence ID" value="MBF9127612.1"/>
    <property type="molecule type" value="Genomic_DNA"/>
</dbReference>
<dbReference type="InterPro" id="IPR003593">
    <property type="entry name" value="AAA+_ATPase"/>
</dbReference>
<keyword evidence="7" id="KW-1278">Translocase</keyword>
<keyword evidence="12" id="KW-1185">Reference proteome</keyword>
<dbReference type="PANTHER" id="PTHR43790">
    <property type="entry name" value="CARBOHYDRATE TRANSPORT ATP-BINDING PROTEIN MG119-RELATED"/>
    <property type="match status" value="1"/>
</dbReference>
<accession>A0ABS0GN49</accession>
<proteinExistence type="predicted"/>
<dbReference type="Gene3D" id="3.40.50.300">
    <property type="entry name" value="P-loop containing nucleotide triphosphate hydrolases"/>
    <property type="match status" value="2"/>
</dbReference>
<feature type="domain" description="ABC transporter" evidence="10">
    <location>
        <begin position="258"/>
        <end position="500"/>
    </location>
</feature>
<evidence type="ECO:0000256" key="6">
    <source>
        <dbReference type="ARBA" id="ARBA00022840"/>
    </source>
</evidence>
<evidence type="ECO:0000256" key="4">
    <source>
        <dbReference type="ARBA" id="ARBA00022737"/>
    </source>
</evidence>
<evidence type="ECO:0000313" key="11">
    <source>
        <dbReference type="EMBL" id="MBF9127612.1"/>
    </source>
</evidence>
<comment type="caution">
    <text evidence="11">The sequence shown here is derived from an EMBL/GenBank/DDBJ whole genome shotgun (WGS) entry which is preliminary data.</text>
</comment>
<evidence type="ECO:0000256" key="1">
    <source>
        <dbReference type="ARBA" id="ARBA00022448"/>
    </source>
</evidence>
<evidence type="ECO:0000259" key="10">
    <source>
        <dbReference type="PROSITE" id="PS50893"/>
    </source>
</evidence>
<dbReference type="Pfam" id="PF00005">
    <property type="entry name" value="ABC_tran"/>
    <property type="match status" value="2"/>
</dbReference>
<dbReference type="SUPFAM" id="SSF52540">
    <property type="entry name" value="P-loop containing nucleoside triphosphate hydrolases"/>
    <property type="match status" value="2"/>
</dbReference>
<keyword evidence="6 11" id="KW-0067">ATP-binding</keyword>
<dbReference type="CDD" id="cd03215">
    <property type="entry name" value="ABC_Carb_Monos_II"/>
    <property type="match status" value="1"/>
</dbReference>
<protein>
    <submittedName>
        <fullName evidence="11">Sugar ABC transporter ATP-binding protein</fullName>
    </submittedName>
</protein>
<organism evidence="11 12">
    <name type="scientific">Plantactinospora alkalitolerans</name>
    <dbReference type="NCBI Taxonomy" id="2789879"/>
    <lineage>
        <taxon>Bacteria</taxon>
        <taxon>Bacillati</taxon>
        <taxon>Actinomycetota</taxon>
        <taxon>Actinomycetes</taxon>
        <taxon>Micromonosporales</taxon>
        <taxon>Micromonosporaceae</taxon>
        <taxon>Plantactinospora</taxon>
    </lineage>
</organism>
<keyword evidence="4" id="KW-0677">Repeat</keyword>
<evidence type="ECO:0000313" key="12">
    <source>
        <dbReference type="Proteomes" id="UP000638560"/>
    </source>
</evidence>
<dbReference type="CDD" id="cd03216">
    <property type="entry name" value="ABC_Carb_Monos_I"/>
    <property type="match status" value="1"/>
</dbReference>
<sequence length="518" mass="55018">MSSDDPVVRLRGVTKAYGPVTALEDVDLDLLPGEVHCLAGENGAGKSTLIKVLTGAVARDRGEYQVAGRALGSRPSPVETRDAGIGVVYQELSLLPDLSVLDNLTMGRFPRRLFGIVDRGAQRRAAQDHLDRVGLGDLDLTQPVRALPTATRQLVEIARVLGTEAKLVIFDEPTTALSEREAAALLDRVGALRDAGHTVLYVTHRLEEMFEVGDRVTVLRDGRVVATRPVAEYDHDSLIQAMVGRPVQNLYPGVRHEIGPPRLEVRGLRIAGFAAPVDLTVGRGEIVGLAGLLGAGRSEIVRAVFGADPVQGGQVKVDGVRVPAGSPRAAARHGVALVTEDRKESGLLLQLSIEANVSIASLGQVSSGSVLRGSRERRHVEQAVGGLRLKYGSFGDPVTSLSGGNQQKVLLARWLATGAKVLLLDEPTKGVDVGAKADIYQAIAEMARNGLAVLVVSSYLPELLGLCDRIVVVREREIVGELPAAEATEEKILRLTSPPTSAADLSAPMPAQAPLESR</sequence>
<dbReference type="SMART" id="SM00382">
    <property type="entry name" value="AAA"/>
    <property type="match status" value="2"/>
</dbReference>
<dbReference type="InterPro" id="IPR050107">
    <property type="entry name" value="ABC_carbohydrate_import_ATPase"/>
</dbReference>
<dbReference type="InterPro" id="IPR017871">
    <property type="entry name" value="ABC_transporter-like_CS"/>
</dbReference>
<dbReference type="GO" id="GO:0005524">
    <property type="term" value="F:ATP binding"/>
    <property type="evidence" value="ECO:0007669"/>
    <property type="project" value="UniProtKB-KW"/>
</dbReference>
<evidence type="ECO:0000256" key="3">
    <source>
        <dbReference type="ARBA" id="ARBA00022597"/>
    </source>
</evidence>
<dbReference type="PROSITE" id="PS00211">
    <property type="entry name" value="ABC_TRANSPORTER_1"/>
    <property type="match status" value="1"/>
</dbReference>
<evidence type="ECO:0000256" key="9">
    <source>
        <dbReference type="SAM" id="MobiDB-lite"/>
    </source>
</evidence>
<keyword evidence="1" id="KW-0813">Transport</keyword>
<evidence type="ECO:0000256" key="8">
    <source>
        <dbReference type="ARBA" id="ARBA00023136"/>
    </source>
</evidence>
<evidence type="ECO:0000256" key="5">
    <source>
        <dbReference type="ARBA" id="ARBA00022741"/>
    </source>
</evidence>
<keyword evidence="5" id="KW-0547">Nucleotide-binding</keyword>
<keyword evidence="2" id="KW-1003">Cell membrane</keyword>
<dbReference type="PROSITE" id="PS50893">
    <property type="entry name" value="ABC_TRANSPORTER_2"/>
    <property type="match status" value="2"/>
</dbReference>